<dbReference type="EMBL" id="LATX01002062">
    <property type="protein sequence ID" value="KTB34569.1"/>
    <property type="molecule type" value="Genomic_DNA"/>
</dbReference>
<reference evidence="2 3" key="1">
    <citation type="submission" date="2015-12" db="EMBL/GenBank/DDBJ databases">
        <title>Draft genome sequence of Moniliophthora roreri, the causal agent of frosty pod rot of cacao.</title>
        <authorList>
            <person name="Aime M.C."/>
            <person name="Diaz-Valderrama J.R."/>
            <person name="Kijpornyongpan T."/>
            <person name="Phillips-Mora W."/>
        </authorList>
    </citation>
    <scope>NUCLEOTIDE SEQUENCE [LARGE SCALE GENOMIC DNA]</scope>
    <source>
        <strain evidence="2 3">MCA 2952</strain>
    </source>
</reference>
<protein>
    <submittedName>
        <fullName evidence="2">Uncharacterized protein</fullName>
    </submittedName>
</protein>
<gene>
    <name evidence="2" type="ORF">WG66_12853</name>
</gene>
<keyword evidence="1" id="KW-0812">Transmembrane</keyword>
<proteinExistence type="predicted"/>
<keyword evidence="1" id="KW-0472">Membrane</keyword>
<feature type="transmembrane region" description="Helical" evidence="1">
    <location>
        <begin position="88"/>
        <end position="110"/>
    </location>
</feature>
<name>A0A0W0FE13_MONRR</name>
<accession>A0A0W0FE13</accession>
<evidence type="ECO:0000313" key="2">
    <source>
        <dbReference type="EMBL" id="KTB34569.1"/>
    </source>
</evidence>
<evidence type="ECO:0000256" key="1">
    <source>
        <dbReference type="SAM" id="Phobius"/>
    </source>
</evidence>
<evidence type="ECO:0000313" key="3">
    <source>
        <dbReference type="Proteomes" id="UP000054988"/>
    </source>
</evidence>
<dbReference type="AlphaFoldDB" id="A0A0W0FE13"/>
<organism evidence="2 3">
    <name type="scientific">Moniliophthora roreri</name>
    <name type="common">Frosty pod rot fungus</name>
    <name type="synonym">Monilia roreri</name>
    <dbReference type="NCBI Taxonomy" id="221103"/>
    <lineage>
        <taxon>Eukaryota</taxon>
        <taxon>Fungi</taxon>
        <taxon>Dikarya</taxon>
        <taxon>Basidiomycota</taxon>
        <taxon>Agaricomycotina</taxon>
        <taxon>Agaricomycetes</taxon>
        <taxon>Agaricomycetidae</taxon>
        <taxon>Agaricales</taxon>
        <taxon>Marasmiineae</taxon>
        <taxon>Marasmiaceae</taxon>
        <taxon>Moniliophthora</taxon>
    </lineage>
</organism>
<comment type="caution">
    <text evidence="2">The sequence shown here is derived from an EMBL/GenBank/DDBJ whole genome shotgun (WGS) entry which is preliminary data.</text>
</comment>
<keyword evidence="1" id="KW-1133">Transmembrane helix</keyword>
<feature type="transmembrane region" description="Helical" evidence="1">
    <location>
        <begin position="116"/>
        <end position="141"/>
    </location>
</feature>
<sequence length="151" mass="16571">MLAPLPILPSALKKLEKQIVQEGKTEDTSIKHALKDLAHVGKSAAKAEKAVNKMSHSVHKAIKKEDASVKSLNKATYQHNVAVEKVSAAAYADFLFTLLSTLFVFSVALLCTLLLLYIYIFISIALIVSLLSFPLVLAPYLHYITSIDPLH</sequence>
<dbReference type="Proteomes" id="UP000054988">
    <property type="component" value="Unassembled WGS sequence"/>
</dbReference>